<dbReference type="RefSeq" id="WP_249248043.1">
    <property type="nucleotide sequence ID" value="NZ_JAKIKT010000002.1"/>
</dbReference>
<accession>A0ABT0N563</accession>
<protein>
    <submittedName>
        <fullName evidence="4">3-oxoacyl-ACP synthase III</fullName>
    </submittedName>
</protein>
<dbReference type="InterPro" id="IPR016039">
    <property type="entry name" value="Thiolase-like"/>
</dbReference>
<dbReference type="SUPFAM" id="SSF53901">
    <property type="entry name" value="Thiolase-like"/>
    <property type="match status" value="1"/>
</dbReference>
<dbReference type="Pfam" id="PF08541">
    <property type="entry name" value="ACP_syn_III_C"/>
    <property type="match status" value="1"/>
</dbReference>
<gene>
    <name evidence="4" type="ORF">L2725_05425</name>
</gene>
<sequence>MNYSRVFVSGLGYELAPDIISSTQLEQRLQPLYEKFRIPPGQLAALTGIEQRRWWPKGFKVSEGAVSAARKALSASGVAISDIGALIYTGVCREQHEPATACRVAAELGTSRQTVVYDISNACLGVLSGMLDVANRIELGQIRAGVVVACESARDIVESSINKLLKVPTMQGFASTLATLTGGSGGVAVVLTDASLASAGAHKLRGATQLSAPEHNGLCHWGMAPAGEDLYRDEMRTDAVSLLKHGVALAQDTWQQFLTQNAWSHEQVDKVICHQVGEANRKQVLSALDIPMDKEFPTFAKLGNMGSVALPASAAMACEQGFLKPGDKVGFLGIGSGLNCMMLALEW</sequence>
<reference evidence="4 5" key="1">
    <citation type="submission" date="2022-01" db="EMBL/GenBank/DDBJ databases">
        <title>Whole genome-based taxonomy of the Shewanellaceae.</title>
        <authorList>
            <person name="Martin-Rodriguez A.J."/>
        </authorList>
    </citation>
    <scope>NUCLEOTIDE SEQUENCE [LARGE SCALE GENOMIC DNA]</scope>
    <source>
        <strain evidence="4 5">DSM 21332</strain>
    </source>
</reference>
<keyword evidence="2" id="KW-0012">Acyltransferase</keyword>
<dbReference type="CDD" id="cd00830">
    <property type="entry name" value="KAS_III"/>
    <property type="match status" value="1"/>
</dbReference>
<proteinExistence type="predicted"/>
<dbReference type="EMBL" id="JAKIKT010000002">
    <property type="protein sequence ID" value="MCL2913225.1"/>
    <property type="molecule type" value="Genomic_DNA"/>
</dbReference>
<keyword evidence="1" id="KW-0808">Transferase</keyword>
<dbReference type="Gene3D" id="3.40.47.10">
    <property type="match status" value="2"/>
</dbReference>
<name>A0ABT0N563_9GAMM</name>
<evidence type="ECO:0000256" key="1">
    <source>
        <dbReference type="ARBA" id="ARBA00022679"/>
    </source>
</evidence>
<feature type="domain" description="Beta-ketoacyl-[acyl-carrier-protein] synthase III C-terminal" evidence="3">
    <location>
        <begin position="258"/>
        <end position="347"/>
    </location>
</feature>
<keyword evidence="5" id="KW-1185">Reference proteome</keyword>
<dbReference type="NCBIfam" id="NF006720">
    <property type="entry name" value="PRK09258.1"/>
    <property type="match status" value="1"/>
</dbReference>
<evidence type="ECO:0000259" key="3">
    <source>
        <dbReference type="Pfam" id="PF08541"/>
    </source>
</evidence>
<dbReference type="InterPro" id="IPR013747">
    <property type="entry name" value="ACP_syn_III_C"/>
</dbReference>
<comment type="caution">
    <text evidence="4">The sequence shown here is derived from an EMBL/GenBank/DDBJ whole genome shotgun (WGS) entry which is preliminary data.</text>
</comment>
<dbReference type="Proteomes" id="UP001202831">
    <property type="component" value="Unassembled WGS sequence"/>
</dbReference>
<dbReference type="PANTHER" id="PTHR34069">
    <property type="entry name" value="3-OXOACYL-[ACYL-CARRIER-PROTEIN] SYNTHASE 3"/>
    <property type="match status" value="1"/>
</dbReference>
<organism evidence="4 5">
    <name type="scientific">Shewanella corallii</name>
    <dbReference type="NCBI Taxonomy" id="560080"/>
    <lineage>
        <taxon>Bacteria</taxon>
        <taxon>Pseudomonadati</taxon>
        <taxon>Pseudomonadota</taxon>
        <taxon>Gammaproteobacteria</taxon>
        <taxon>Alteromonadales</taxon>
        <taxon>Shewanellaceae</taxon>
        <taxon>Shewanella</taxon>
    </lineage>
</organism>
<dbReference type="PANTHER" id="PTHR34069:SF3">
    <property type="entry name" value="ACYL-COA:ACYL-COA ALKYLTRANSFERASE"/>
    <property type="match status" value="1"/>
</dbReference>
<evidence type="ECO:0000256" key="2">
    <source>
        <dbReference type="ARBA" id="ARBA00023315"/>
    </source>
</evidence>
<evidence type="ECO:0000313" key="4">
    <source>
        <dbReference type="EMBL" id="MCL2913225.1"/>
    </source>
</evidence>
<evidence type="ECO:0000313" key="5">
    <source>
        <dbReference type="Proteomes" id="UP001202831"/>
    </source>
</evidence>